<keyword evidence="3" id="KW-1185">Reference proteome</keyword>
<sequence>MIVWQLLCVIYCLLVTTIQGIFQDFNPFADRNISLKIPSINGWGENKNIMTTGQQTIINSDSIYEWTPILSNITGGKKDSFVFTIDAEASGYGFAPTYEVLMFISGNICHMPANKSDVELTIYYSFNESILDNPAIGQSAIFQDGYIQALAISPVQSSSSNATSTYSNLYVVTELINSTTQQPLPSSDTSENWEYRLSISENDLVFQWDVRPWVEILDTDMNSALLSTGNVTADAKVYHNYSIYDPSLYDLYVYSYEDSVQLNENYNLSLCAVKNGPHLVSSQDTSNKTATTNNTSPLEHTNLAIQKKITEYGGSVSEMFYVSGLNASTTYVAYLTKKISNSDGLSSVGGILFSQVYFTTKSTDACSLIFDLDFCSDVAYSVPTSSFSVDNKTLMAQTYDHIAEALYANFSKALQLISCDADEDARYSPIMSCDDCAEAYRDWVCAVSIPRCSTTSSQYYIHRNKTHNRNDYLNKFIKPLDDYYEILPCIDMCYTLVRNCPSDFGFACPNDATTEDLLYQSYNFYMDTDYATCNYIGNSSLIEVRALDDT</sequence>
<dbReference type="PANTHER" id="PTHR39142:SF1">
    <property type="entry name" value="AEL197CP"/>
    <property type="match status" value="1"/>
</dbReference>
<gene>
    <name evidence="2" type="ORF">SU7_2847</name>
</gene>
<dbReference type="AlphaFoldDB" id="J8Q0D2"/>
<dbReference type="GO" id="GO:0098703">
    <property type="term" value="P:calcium ion import across plasma membrane"/>
    <property type="evidence" value="ECO:0007669"/>
    <property type="project" value="InterPro"/>
</dbReference>
<reference evidence="2 3" key="1">
    <citation type="journal article" date="2013" name="BMC Genomics">
        <title>High quality de novo sequencing and assembly of the Saccharomyces arboricolus genome.</title>
        <authorList>
            <person name="Liti G."/>
            <person name="Nguyen Ba A.N."/>
            <person name="Blythe M."/>
            <person name="Mueller C.A."/>
            <person name="Bergstroem A."/>
            <person name="Cubillos F.A."/>
            <person name="Dafhnis-Calas F."/>
            <person name="Khoshraftar S."/>
            <person name="Malla S."/>
            <person name="Mehta N."/>
            <person name="Siow C.C."/>
            <person name="Warringer J."/>
            <person name="Moses A.M."/>
            <person name="Louis E.J."/>
            <person name="Nieduszynski C.A."/>
        </authorList>
    </citation>
    <scope>NUCLEOTIDE SEQUENCE [LARGE SCALE GENOMIC DNA]</scope>
    <source>
        <strain evidence="3">H-6 / AS 2.3317 / CBS 10644</strain>
    </source>
</reference>
<evidence type="ECO:0000313" key="3">
    <source>
        <dbReference type="Proteomes" id="UP000006968"/>
    </source>
</evidence>
<proteinExistence type="predicted"/>
<dbReference type="Pfam" id="PF12929">
    <property type="entry name" value="Mid1"/>
    <property type="match status" value="1"/>
</dbReference>
<keyword evidence="1" id="KW-0732">Signal</keyword>
<protein>
    <submittedName>
        <fullName evidence="2">Mid1p</fullName>
    </submittedName>
</protein>
<dbReference type="InterPro" id="IPR024338">
    <property type="entry name" value="MID1/Yam8"/>
</dbReference>
<dbReference type="GO" id="GO:0005262">
    <property type="term" value="F:calcium channel activity"/>
    <property type="evidence" value="ECO:0007669"/>
    <property type="project" value="InterPro"/>
</dbReference>
<feature type="signal peptide" evidence="1">
    <location>
        <begin position="1"/>
        <end position="20"/>
    </location>
</feature>
<dbReference type="OrthoDB" id="5405745at2759"/>
<dbReference type="PANTHER" id="PTHR39142">
    <property type="entry name" value="MID1P"/>
    <property type="match status" value="1"/>
</dbReference>
<accession>J8Q0D2</accession>
<organism evidence="2 3">
    <name type="scientific">Saccharomyces arboricola (strain H-6 / AS 2.3317 / CBS 10644)</name>
    <name type="common">Yeast</name>
    <dbReference type="NCBI Taxonomy" id="1160507"/>
    <lineage>
        <taxon>Eukaryota</taxon>
        <taxon>Fungi</taxon>
        <taxon>Dikarya</taxon>
        <taxon>Ascomycota</taxon>
        <taxon>Saccharomycotina</taxon>
        <taxon>Saccharomycetes</taxon>
        <taxon>Saccharomycetales</taxon>
        <taxon>Saccharomycetaceae</taxon>
        <taxon>Saccharomyces</taxon>
    </lineage>
</organism>
<dbReference type="HOGENOM" id="CLU_018731_1_0_1"/>
<comment type="caution">
    <text evidence="2">The sequence shown here is derived from an EMBL/GenBank/DDBJ whole genome shotgun (WGS) entry which is preliminary data.</text>
</comment>
<evidence type="ECO:0000256" key="1">
    <source>
        <dbReference type="SAM" id="SignalP"/>
    </source>
</evidence>
<dbReference type="EMBL" id="ALIE01000163">
    <property type="protein sequence ID" value="EJS42116.1"/>
    <property type="molecule type" value="Genomic_DNA"/>
</dbReference>
<dbReference type="Proteomes" id="UP000006968">
    <property type="component" value="Chromosome XIV"/>
</dbReference>
<evidence type="ECO:0000313" key="2">
    <source>
        <dbReference type="EMBL" id="EJS42116.1"/>
    </source>
</evidence>
<name>J8Q0D2_SACAR</name>
<feature type="chain" id="PRO_5003814300" evidence="1">
    <location>
        <begin position="21"/>
        <end position="550"/>
    </location>
</feature>